<comment type="caution">
    <text evidence="2">The sequence shown here is derived from an EMBL/GenBank/DDBJ whole genome shotgun (WGS) entry which is preliminary data.</text>
</comment>
<reference evidence="3" key="1">
    <citation type="journal article" date="2019" name="Int. J. Syst. Evol. Microbiol.">
        <title>The Global Catalogue of Microorganisms (GCM) 10K type strain sequencing project: providing services to taxonomists for standard genome sequencing and annotation.</title>
        <authorList>
            <consortium name="The Broad Institute Genomics Platform"/>
            <consortium name="The Broad Institute Genome Sequencing Center for Infectious Disease"/>
            <person name="Wu L."/>
            <person name="Ma J."/>
        </authorList>
    </citation>
    <scope>NUCLEOTIDE SEQUENCE [LARGE SCALE GENOMIC DNA]</scope>
    <source>
        <strain evidence="3">JCM 10411</strain>
    </source>
</reference>
<organism evidence="2 3">
    <name type="scientific">Streptomyces chlorus</name>
    <dbReference type="NCBI Taxonomy" id="887452"/>
    <lineage>
        <taxon>Bacteria</taxon>
        <taxon>Bacillati</taxon>
        <taxon>Actinomycetota</taxon>
        <taxon>Actinomycetes</taxon>
        <taxon>Kitasatosporales</taxon>
        <taxon>Streptomycetaceae</taxon>
        <taxon>Streptomyces</taxon>
    </lineage>
</organism>
<keyword evidence="3" id="KW-1185">Reference proteome</keyword>
<dbReference type="RefSeq" id="WP_381364696.1">
    <property type="nucleotide sequence ID" value="NZ_JBHSOA010000042.1"/>
</dbReference>
<evidence type="ECO:0000259" key="1">
    <source>
        <dbReference type="Pfam" id="PF12680"/>
    </source>
</evidence>
<dbReference type="InterPro" id="IPR037401">
    <property type="entry name" value="SnoaL-like"/>
</dbReference>
<dbReference type="EMBL" id="JBHSOA010000042">
    <property type="protein sequence ID" value="MFC5853972.1"/>
    <property type="molecule type" value="Genomic_DNA"/>
</dbReference>
<name>A0ABW1DZC6_9ACTN</name>
<sequence>MNDSADTGSVPREGLNRAALEEHWRASERGDTDAEHAVYAADAILDYPQSGERFRGRATISAQRGGHPASRHFTVHRIVGSGDLWVSECVITYDGVPTHSVSMMEFSHGYVVHETQYFADPFDAPEGRKALAEPMPGRNTAGA</sequence>
<feature type="domain" description="SnoaL-like" evidence="1">
    <location>
        <begin position="21"/>
        <end position="111"/>
    </location>
</feature>
<dbReference type="InterPro" id="IPR032710">
    <property type="entry name" value="NTF2-like_dom_sf"/>
</dbReference>
<protein>
    <submittedName>
        <fullName evidence="2">Nuclear transport factor 2 family protein</fullName>
    </submittedName>
</protein>
<accession>A0ABW1DZC6</accession>
<dbReference type="Gene3D" id="3.10.450.50">
    <property type="match status" value="1"/>
</dbReference>
<proteinExistence type="predicted"/>
<dbReference type="SUPFAM" id="SSF54427">
    <property type="entry name" value="NTF2-like"/>
    <property type="match status" value="1"/>
</dbReference>
<evidence type="ECO:0000313" key="2">
    <source>
        <dbReference type="EMBL" id="MFC5853972.1"/>
    </source>
</evidence>
<evidence type="ECO:0000313" key="3">
    <source>
        <dbReference type="Proteomes" id="UP001596180"/>
    </source>
</evidence>
<dbReference type="Proteomes" id="UP001596180">
    <property type="component" value="Unassembled WGS sequence"/>
</dbReference>
<gene>
    <name evidence="2" type="ORF">ACFPZI_19835</name>
</gene>
<dbReference type="Pfam" id="PF12680">
    <property type="entry name" value="SnoaL_2"/>
    <property type="match status" value="1"/>
</dbReference>